<reference evidence="1 2" key="1">
    <citation type="journal article" date="2021" name="Front. Microbiol.">
        <title>Comprehensive Comparative Genomics and Phenotyping of Methylobacterium Species.</title>
        <authorList>
            <person name="Alessa O."/>
            <person name="Ogura Y."/>
            <person name="Fujitani Y."/>
            <person name="Takami H."/>
            <person name="Hayashi T."/>
            <person name="Sahin N."/>
            <person name="Tani A."/>
        </authorList>
    </citation>
    <scope>NUCLEOTIDE SEQUENCE [LARGE SCALE GENOMIC DNA]</scope>
    <source>
        <strain evidence="1 2">DSM 23679</strain>
    </source>
</reference>
<dbReference type="Proteomes" id="UP001055117">
    <property type="component" value="Unassembled WGS sequence"/>
</dbReference>
<sequence length="173" mass="19357">MHDPADNEYQPPDYFDAFWEMRRAADASTYEQHVFNLELALGALRRSANPRVIDAFNRDQLRVNLIAAHKTSQRLLSLRYSAEQIELGYRAALGIANGWAIPLDEGRGDHVPVGCDTVLAMFWFDIINMRRANDLNRKLRGASLDAVLPLLPTLPSPTSCVVVLFPGSPKGPR</sequence>
<name>A0ABQ4QNG5_9HYPH</name>
<accession>A0ABQ4QNG5</accession>
<gene>
    <name evidence="1" type="ORF">AFCDBAGC_4687</name>
</gene>
<comment type="caution">
    <text evidence="1">The sequence shown here is derived from an EMBL/GenBank/DDBJ whole genome shotgun (WGS) entry which is preliminary data.</text>
</comment>
<dbReference type="RefSeq" id="WP_238273096.1">
    <property type="nucleotide sequence ID" value="NZ_BPQG01000095.1"/>
</dbReference>
<organism evidence="1 2">
    <name type="scientific">Methylobacterium cerastii</name>
    <dbReference type="NCBI Taxonomy" id="932741"/>
    <lineage>
        <taxon>Bacteria</taxon>
        <taxon>Pseudomonadati</taxon>
        <taxon>Pseudomonadota</taxon>
        <taxon>Alphaproteobacteria</taxon>
        <taxon>Hyphomicrobiales</taxon>
        <taxon>Methylobacteriaceae</taxon>
        <taxon>Methylobacterium</taxon>
    </lineage>
</organism>
<keyword evidence="2" id="KW-1185">Reference proteome</keyword>
<proteinExistence type="predicted"/>
<dbReference type="EMBL" id="BPQG01000095">
    <property type="protein sequence ID" value="GJD46803.1"/>
    <property type="molecule type" value="Genomic_DNA"/>
</dbReference>
<evidence type="ECO:0000313" key="1">
    <source>
        <dbReference type="EMBL" id="GJD46803.1"/>
    </source>
</evidence>
<evidence type="ECO:0000313" key="2">
    <source>
        <dbReference type="Proteomes" id="UP001055117"/>
    </source>
</evidence>
<protein>
    <submittedName>
        <fullName evidence="1">Uncharacterized protein</fullName>
    </submittedName>
</protein>